<comment type="subcellular location">
    <subcellularLocation>
        <location evidence="1">Cell outer membrane</location>
    </subcellularLocation>
</comment>
<gene>
    <name evidence="9" type="ORF">J3R75_002727</name>
</gene>
<evidence type="ECO:0000256" key="5">
    <source>
        <dbReference type="ARBA" id="ARBA00022692"/>
    </source>
</evidence>
<accession>A0AAE4APJ9</accession>
<dbReference type="GO" id="GO:1990281">
    <property type="term" value="C:efflux pump complex"/>
    <property type="evidence" value="ECO:0007669"/>
    <property type="project" value="TreeGrafter"/>
</dbReference>
<evidence type="ECO:0000256" key="1">
    <source>
        <dbReference type="ARBA" id="ARBA00004442"/>
    </source>
</evidence>
<keyword evidence="6" id="KW-0472">Membrane</keyword>
<dbReference type="RefSeq" id="WP_307262289.1">
    <property type="nucleotide sequence ID" value="NZ_JAUSVL010000001.1"/>
</dbReference>
<dbReference type="SUPFAM" id="SSF56954">
    <property type="entry name" value="Outer membrane efflux proteins (OEP)"/>
    <property type="match status" value="1"/>
</dbReference>
<comment type="caution">
    <text evidence="9">The sequence shown here is derived from an EMBL/GenBank/DDBJ whole genome shotgun (WGS) entry which is preliminary data.</text>
</comment>
<proteinExistence type="inferred from homology"/>
<evidence type="ECO:0000256" key="6">
    <source>
        <dbReference type="ARBA" id="ARBA00023136"/>
    </source>
</evidence>
<organism evidence="9 10">
    <name type="scientific">Oligosphaera ethanolica</name>
    <dbReference type="NCBI Taxonomy" id="760260"/>
    <lineage>
        <taxon>Bacteria</taxon>
        <taxon>Pseudomonadati</taxon>
        <taxon>Lentisphaerota</taxon>
        <taxon>Oligosphaeria</taxon>
        <taxon>Oligosphaerales</taxon>
        <taxon>Oligosphaeraceae</taxon>
        <taxon>Oligosphaera</taxon>
    </lineage>
</organism>
<reference evidence="9" key="1">
    <citation type="submission" date="2023-07" db="EMBL/GenBank/DDBJ databases">
        <title>Genomic Encyclopedia of Type Strains, Phase IV (KMG-IV): sequencing the most valuable type-strain genomes for metagenomic binning, comparative biology and taxonomic classification.</title>
        <authorList>
            <person name="Goeker M."/>
        </authorList>
    </citation>
    <scope>NUCLEOTIDE SEQUENCE</scope>
    <source>
        <strain evidence="9">DSM 24202</strain>
    </source>
</reference>
<evidence type="ECO:0000256" key="3">
    <source>
        <dbReference type="ARBA" id="ARBA00022448"/>
    </source>
</evidence>
<dbReference type="Gene3D" id="1.20.1600.10">
    <property type="entry name" value="Outer membrane efflux proteins (OEP)"/>
    <property type="match status" value="1"/>
</dbReference>
<dbReference type="GO" id="GO:0015562">
    <property type="term" value="F:efflux transmembrane transporter activity"/>
    <property type="evidence" value="ECO:0007669"/>
    <property type="project" value="InterPro"/>
</dbReference>
<keyword evidence="7" id="KW-0998">Cell outer membrane</keyword>
<keyword evidence="4" id="KW-1134">Transmembrane beta strand</keyword>
<dbReference type="EMBL" id="JAUSVL010000001">
    <property type="protein sequence ID" value="MDQ0290620.1"/>
    <property type="molecule type" value="Genomic_DNA"/>
</dbReference>
<dbReference type="Proteomes" id="UP001238163">
    <property type="component" value="Unassembled WGS sequence"/>
</dbReference>
<feature type="coiled-coil region" evidence="8">
    <location>
        <begin position="343"/>
        <end position="402"/>
    </location>
</feature>
<keyword evidence="8" id="KW-0175">Coiled coil</keyword>
<dbReference type="PANTHER" id="PTHR30026:SF21">
    <property type="entry name" value="SLR1270 PROTEIN"/>
    <property type="match status" value="1"/>
</dbReference>
<dbReference type="InterPro" id="IPR051906">
    <property type="entry name" value="TolC-like"/>
</dbReference>
<dbReference type="GO" id="GO:0015288">
    <property type="term" value="F:porin activity"/>
    <property type="evidence" value="ECO:0007669"/>
    <property type="project" value="TreeGrafter"/>
</dbReference>
<dbReference type="GO" id="GO:0009279">
    <property type="term" value="C:cell outer membrane"/>
    <property type="evidence" value="ECO:0007669"/>
    <property type="project" value="UniProtKB-SubCell"/>
</dbReference>
<dbReference type="PANTHER" id="PTHR30026">
    <property type="entry name" value="OUTER MEMBRANE PROTEIN TOLC"/>
    <property type="match status" value="1"/>
</dbReference>
<sequence length="447" mass="48597">MKTTKWRAGGAFWGVVFLYLAAVMCATGADERPIGMSLSEAIELALKHNPELSAQGHDLGVAEARYDAALGRRLPGVDVVGTAMYYQYDQRLLPATANGEAGAFSDKMLSSDIVFSLPIYTGGRLQREQSAARLLRASAERQLARSRSELIYNVSSVYYGILAQRRVIASLEFSREALREHSKRVQEMISVQKAAGVDRLRMDVRVADLEQRMVWEKNVLAVQCRVLANLLGLPAGSPRRTPMGELPELPMASAAELPALAVVLANRSDYQAAQAAIAAQREAVAAASAGHLPTVTVQGSYGRRLAVESSDRRSGLDSTTDMGWGGVVFNVPVFAGGQVSARVREERARLAAAEERLRKLALQIELELETASLNIQSARERLEALAKTSEQAQESLRIEREKYELGKGSITDVLDAQTALLDTETAMSRALADYHTARAQLALAKGE</sequence>
<name>A0AAE4APJ9_9BACT</name>
<evidence type="ECO:0000256" key="2">
    <source>
        <dbReference type="ARBA" id="ARBA00007613"/>
    </source>
</evidence>
<keyword evidence="5" id="KW-0812">Transmembrane</keyword>
<keyword evidence="3" id="KW-0813">Transport</keyword>
<evidence type="ECO:0000313" key="10">
    <source>
        <dbReference type="Proteomes" id="UP001238163"/>
    </source>
</evidence>
<dbReference type="InterPro" id="IPR003423">
    <property type="entry name" value="OMP_efflux"/>
</dbReference>
<keyword evidence="10" id="KW-1185">Reference proteome</keyword>
<dbReference type="AlphaFoldDB" id="A0AAE4APJ9"/>
<evidence type="ECO:0000256" key="7">
    <source>
        <dbReference type="ARBA" id="ARBA00023237"/>
    </source>
</evidence>
<evidence type="ECO:0000313" key="9">
    <source>
        <dbReference type="EMBL" id="MDQ0290620.1"/>
    </source>
</evidence>
<evidence type="ECO:0000256" key="8">
    <source>
        <dbReference type="SAM" id="Coils"/>
    </source>
</evidence>
<evidence type="ECO:0000256" key="4">
    <source>
        <dbReference type="ARBA" id="ARBA00022452"/>
    </source>
</evidence>
<dbReference type="Pfam" id="PF02321">
    <property type="entry name" value="OEP"/>
    <property type="match status" value="2"/>
</dbReference>
<protein>
    <submittedName>
        <fullName evidence="9">Outer membrane protein TolC</fullName>
    </submittedName>
</protein>
<comment type="similarity">
    <text evidence="2">Belongs to the outer membrane factor (OMF) (TC 1.B.17) family.</text>
</comment>